<sequence>MMVWCSGFHNLYAKILSGMNINQYRTISEFNIEKTLETTGFIFSISRANFAGARRSLDITKYRYETCEYASRTQKKP</sequence>
<dbReference type="Proteomes" id="UP000322873">
    <property type="component" value="Unassembled WGS sequence"/>
</dbReference>
<evidence type="ECO:0000313" key="2">
    <source>
        <dbReference type="Proteomes" id="UP000322873"/>
    </source>
</evidence>
<keyword evidence="2" id="KW-1185">Reference proteome</keyword>
<organism evidence="1 2">
    <name type="scientific">Monilinia fructicola</name>
    <name type="common">Brown rot fungus</name>
    <name type="synonym">Ciboria fructicola</name>
    <dbReference type="NCBI Taxonomy" id="38448"/>
    <lineage>
        <taxon>Eukaryota</taxon>
        <taxon>Fungi</taxon>
        <taxon>Dikarya</taxon>
        <taxon>Ascomycota</taxon>
        <taxon>Pezizomycotina</taxon>
        <taxon>Leotiomycetes</taxon>
        <taxon>Helotiales</taxon>
        <taxon>Sclerotiniaceae</taxon>
        <taxon>Monilinia</taxon>
    </lineage>
</organism>
<gene>
    <name evidence="1" type="ORF">EYC84_006937</name>
</gene>
<name>A0A5M9K7P2_MONFR</name>
<reference evidence="1 2" key="1">
    <citation type="submission" date="2019-06" db="EMBL/GenBank/DDBJ databases">
        <title>Genome Sequence of the Brown Rot Fungal Pathogen Monilinia fructicola.</title>
        <authorList>
            <person name="De Miccolis Angelini R.M."/>
            <person name="Landi L."/>
            <person name="Abate D."/>
            <person name="Pollastro S."/>
            <person name="Romanazzi G."/>
            <person name="Faretra F."/>
        </authorList>
    </citation>
    <scope>NUCLEOTIDE SEQUENCE [LARGE SCALE GENOMIC DNA]</scope>
    <source>
        <strain evidence="1 2">Mfrc123</strain>
    </source>
</reference>
<comment type="caution">
    <text evidence="1">The sequence shown here is derived from an EMBL/GenBank/DDBJ whole genome shotgun (WGS) entry which is preliminary data.</text>
</comment>
<dbReference type="AlphaFoldDB" id="A0A5M9K7P2"/>
<accession>A0A5M9K7P2</accession>
<dbReference type="EMBL" id="VICG01000001">
    <property type="protein sequence ID" value="KAA8576897.1"/>
    <property type="molecule type" value="Genomic_DNA"/>
</dbReference>
<proteinExistence type="predicted"/>
<evidence type="ECO:0000313" key="1">
    <source>
        <dbReference type="EMBL" id="KAA8576897.1"/>
    </source>
</evidence>
<protein>
    <submittedName>
        <fullName evidence="1">Uncharacterized protein</fullName>
    </submittedName>
</protein>